<evidence type="ECO:0000259" key="3">
    <source>
        <dbReference type="Pfam" id="PF23647"/>
    </source>
</evidence>
<dbReference type="InterPro" id="IPR010378">
    <property type="entry name" value="TRAPPC13"/>
</dbReference>
<dbReference type="PANTHER" id="PTHR13134:SF3">
    <property type="entry name" value="TRAFFICKING PROTEIN PARTICLE COMPLEX SUBUNIT 13"/>
    <property type="match status" value="1"/>
</dbReference>
<sequence>MSTNPSSHTQPRPPSSSPPHLLAIKVLRAARPTFHHPPIHHCPTQYTLDIPPLPSFEPASSTSLTLPNSFGLIHLGQTFHGLVSVQHEGDGEPAENAVLRVEMHTTANKIQLAEIGPSRVEFGKPGLELAVKHEIKELGLHTLVCTVSYDQVSSLVKSSDEKAEGAPVSTGQVSRNFRKLYKFQVSNPLSVKTKVFVPTNAHQASVPLPSAINASFSSKLRNLIYLEVQIMNQTPQPIVFEHVKLIPPTEQLEELEYNDLNLERSTGLLPRSLSLLYAGDASQFLFSIVHPTNETTSQELKPIQVLGRLDLAWRGKMGEPGKVQTSALTRKLNPPPTEVNSGSGPELLVEDFDRASIQVGKPFKVTYLIRFPSKSQSHSTLSLTFQHLPFNYSLSDSNSLNQTSSATPNTDWSLKDSLASLLTTNKRSNISLEPSSPKNQNFNNSQSQLNSRLITSRESNGVQPPLITLGPEINSLTGSEDKNEYKFCLNYLAFEIGLWSLGGIRLISKELNGTQLIIGEWNEVGYIWCAAATT</sequence>
<dbReference type="GO" id="GO:1990072">
    <property type="term" value="C:TRAPPIII protein complex"/>
    <property type="evidence" value="ECO:0007669"/>
    <property type="project" value="TreeGrafter"/>
</dbReference>
<name>A0A9P6TDG2_9BASI</name>
<dbReference type="PANTHER" id="PTHR13134">
    <property type="entry name" value="TRAFFICKING PROTEIN PARTICLE COMPLEX SUBUNIT 13"/>
    <property type="match status" value="1"/>
</dbReference>
<feature type="domain" description="Trafficking protein particle complex subunit 13 N-terminal" evidence="2">
    <location>
        <begin position="20"/>
        <end position="185"/>
    </location>
</feature>
<evidence type="ECO:0000259" key="2">
    <source>
        <dbReference type="Pfam" id="PF06159"/>
    </source>
</evidence>
<dbReference type="EMBL" id="MU167257">
    <property type="protein sequence ID" value="KAG0146708.1"/>
    <property type="molecule type" value="Genomic_DNA"/>
</dbReference>
<dbReference type="InterPro" id="IPR055429">
    <property type="entry name" value="TRAPPC13_M"/>
</dbReference>
<dbReference type="Proteomes" id="UP000886653">
    <property type="component" value="Unassembled WGS sequence"/>
</dbReference>
<evidence type="ECO:0000256" key="1">
    <source>
        <dbReference type="SAM" id="MobiDB-lite"/>
    </source>
</evidence>
<evidence type="ECO:0000313" key="5">
    <source>
        <dbReference type="Proteomes" id="UP000886653"/>
    </source>
</evidence>
<feature type="domain" description="Trafficking protein particle complex subunit 13 middle" evidence="3">
    <location>
        <begin position="189"/>
        <end position="331"/>
    </location>
</feature>
<evidence type="ECO:0000313" key="4">
    <source>
        <dbReference type="EMBL" id="KAG0146708.1"/>
    </source>
</evidence>
<proteinExistence type="predicted"/>
<dbReference type="InterPro" id="IPR055427">
    <property type="entry name" value="TRAPPC13_N"/>
</dbReference>
<protein>
    <recommendedName>
        <fullName evidence="6">Trafficking protein particle complex subunit 13</fullName>
    </recommendedName>
</protein>
<organism evidence="4 5">
    <name type="scientific">Cronartium quercuum f. sp. fusiforme G11</name>
    <dbReference type="NCBI Taxonomy" id="708437"/>
    <lineage>
        <taxon>Eukaryota</taxon>
        <taxon>Fungi</taxon>
        <taxon>Dikarya</taxon>
        <taxon>Basidiomycota</taxon>
        <taxon>Pucciniomycotina</taxon>
        <taxon>Pucciniomycetes</taxon>
        <taxon>Pucciniales</taxon>
        <taxon>Coleosporiaceae</taxon>
        <taxon>Cronartium</taxon>
    </lineage>
</organism>
<dbReference type="Pfam" id="PF06159">
    <property type="entry name" value="TRAPPC13_N"/>
    <property type="match status" value="1"/>
</dbReference>
<feature type="region of interest" description="Disordered" evidence="1">
    <location>
        <begin position="429"/>
        <end position="449"/>
    </location>
</feature>
<evidence type="ECO:0008006" key="6">
    <source>
        <dbReference type="Google" id="ProtNLM"/>
    </source>
</evidence>
<dbReference type="AlphaFoldDB" id="A0A9P6TDG2"/>
<dbReference type="Pfam" id="PF23647">
    <property type="entry name" value="TRAPPC13_M"/>
    <property type="match status" value="1"/>
</dbReference>
<keyword evidence="5" id="KW-1185">Reference proteome</keyword>
<comment type="caution">
    <text evidence="4">The sequence shown here is derived from an EMBL/GenBank/DDBJ whole genome shotgun (WGS) entry which is preliminary data.</text>
</comment>
<feature type="compositionally biased region" description="Low complexity" evidence="1">
    <location>
        <begin position="435"/>
        <end position="449"/>
    </location>
</feature>
<accession>A0A9P6TDG2</accession>
<gene>
    <name evidence="4" type="ORF">CROQUDRAFT_657063</name>
</gene>
<dbReference type="OrthoDB" id="10250284at2759"/>
<reference evidence="4" key="1">
    <citation type="submission" date="2013-11" db="EMBL/GenBank/DDBJ databases">
        <title>Genome sequence of the fusiform rust pathogen reveals effectors for host alternation and coevolution with pine.</title>
        <authorList>
            <consortium name="DOE Joint Genome Institute"/>
            <person name="Smith K."/>
            <person name="Pendleton A."/>
            <person name="Kubisiak T."/>
            <person name="Anderson C."/>
            <person name="Salamov A."/>
            <person name="Aerts A."/>
            <person name="Riley R."/>
            <person name="Clum A."/>
            <person name="Lindquist E."/>
            <person name="Ence D."/>
            <person name="Campbell M."/>
            <person name="Kronenberg Z."/>
            <person name="Feau N."/>
            <person name="Dhillon B."/>
            <person name="Hamelin R."/>
            <person name="Burleigh J."/>
            <person name="Smith J."/>
            <person name="Yandell M."/>
            <person name="Nelson C."/>
            <person name="Grigoriev I."/>
            <person name="Davis J."/>
        </authorList>
    </citation>
    <scope>NUCLEOTIDE SEQUENCE</scope>
    <source>
        <strain evidence="4">G11</strain>
    </source>
</reference>